<dbReference type="Proteomes" id="UP000580250">
    <property type="component" value="Unassembled WGS sequence"/>
</dbReference>
<dbReference type="EMBL" id="CAJEWN010000102">
    <property type="protein sequence ID" value="CAD2164162.1"/>
    <property type="molecule type" value="Genomic_DNA"/>
</dbReference>
<keyword evidence="1" id="KW-1133">Transmembrane helix</keyword>
<gene>
    <name evidence="2" type="ORF">MENT_LOCUS16422</name>
</gene>
<evidence type="ECO:0000313" key="3">
    <source>
        <dbReference type="Proteomes" id="UP000580250"/>
    </source>
</evidence>
<proteinExistence type="predicted"/>
<reference evidence="2 3" key="1">
    <citation type="submission" date="2020-08" db="EMBL/GenBank/DDBJ databases">
        <authorList>
            <person name="Koutsovoulos G."/>
            <person name="Danchin GJ E."/>
        </authorList>
    </citation>
    <scope>NUCLEOTIDE SEQUENCE [LARGE SCALE GENOMIC DNA]</scope>
</reference>
<organism evidence="2 3">
    <name type="scientific">Meloidogyne enterolobii</name>
    <name type="common">Root-knot nematode worm</name>
    <name type="synonym">Meloidogyne mayaguensis</name>
    <dbReference type="NCBI Taxonomy" id="390850"/>
    <lineage>
        <taxon>Eukaryota</taxon>
        <taxon>Metazoa</taxon>
        <taxon>Ecdysozoa</taxon>
        <taxon>Nematoda</taxon>
        <taxon>Chromadorea</taxon>
        <taxon>Rhabditida</taxon>
        <taxon>Tylenchina</taxon>
        <taxon>Tylenchomorpha</taxon>
        <taxon>Tylenchoidea</taxon>
        <taxon>Meloidogynidae</taxon>
        <taxon>Meloidogyninae</taxon>
        <taxon>Meloidogyne</taxon>
    </lineage>
</organism>
<sequence>MIRDSLICYIRQCVSFQSRRLIYNSKALCKYQEQKSTSSRNPSNLNYFNAYVLAMVGNYDPLYRLYLEHECGQKPAGDWKNADPKAVDEVLLRLYNFEKRLLVVALALLYFSFLIFLYIAIIYFKRKNKQEKINLDDFKKWECEFEIQEIIEINEFLEKYLFNGKVKKIIYYSPPNVLLAILEDGKMKMVDCRKINKN</sequence>
<evidence type="ECO:0000256" key="1">
    <source>
        <dbReference type="SAM" id="Phobius"/>
    </source>
</evidence>
<protein>
    <submittedName>
        <fullName evidence="2">Uncharacterized protein</fullName>
    </submittedName>
</protein>
<dbReference type="AlphaFoldDB" id="A0A6V7URH7"/>
<feature type="transmembrane region" description="Helical" evidence="1">
    <location>
        <begin position="101"/>
        <end position="124"/>
    </location>
</feature>
<keyword evidence="1" id="KW-0812">Transmembrane</keyword>
<comment type="caution">
    <text evidence="2">The sequence shown here is derived from an EMBL/GenBank/DDBJ whole genome shotgun (WGS) entry which is preliminary data.</text>
</comment>
<name>A0A6V7URH7_MELEN</name>
<evidence type="ECO:0000313" key="2">
    <source>
        <dbReference type="EMBL" id="CAD2164162.1"/>
    </source>
</evidence>
<accession>A0A6V7URH7</accession>
<keyword evidence="1" id="KW-0472">Membrane</keyword>